<dbReference type="SUPFAM" id="SSF54928">
    <property type="entry name" value="RNA-binding domain, RBD"/>
    <property type="match status" value="1"/>
</dbReference>
<feature type="compositionally biased region" description="Acidic residues" evidence="12">
    <location>
        <begin position="153"/>
        <end position="163"/>
    </location>
</feature>
<dbReference type="InterPro" id="IPR012677">
    <property type="entry name" value="Nucleotide-bd_a/b_plait_sf"/>
</dbReference>
<evidence type="ECO:0000313" key="14">
    <source>
        <dbReference type="EMBL" id="KAG8565257.1"/>
    </source>
</evidence>
<dbReference type="Gene3D" id="3.30.70.330">
    <property type="match status" value="1"/>
</dbReference>
<feature type="region of interest" description="Disordered" evidence="12">
    <location>
        <begin position="142"/>
        <end position="166"/>
    </location>
</feature>
<evidence type="ECO:0000256" key="10">
    <source>
        <dbReference type="ARBA" id="ARBA00033477"/>
    </source>
</evidence>
<dbReference type="Proteomes" id="UP000824782">
    <property type="component" value="Unassembled WGS sequence"/>
</dbReference>
<evidence type="ECO:0000256" key="8">
    <source>
        <dbReference type="ARBA" id="ARBA00022917"/>
    </source>
</evidence>
<evidence type="ECO:0000256" key="5">
    <source>
        <dbReference type="ARBA" id="ARBA00022490"/>
    </source>
</evidence>
<dbReference type="InterPro" id="IPR000504">
    <property type="entry name" value="RRM_dom"/>
</dbReference>
<evidence type="ECO:0000256" key="6">
    <source>
        <dbReference type="ARBA" id="ARBA00022737"/>
    </source>
</evidence>
<dbReference type="AlphaFoldDB" id="A0AAV7AVP0"/>
<name>A0AAV7AVP0_ENGPU</name>
<reference evidence="14" key="1">
    <citation type="thesis" date="2020" institute="ProQuest LLC" country="789 East Eisenhower Parkway, Ann Arbor, MI, USA">
        <title>Comparative Genomics and Chromosome Evolution.</title>
        <authorList>
            <person name="Mudd A.B."/>
        </authorList>
    </citation>
    <scope>NUCLEOTIDE SEQUENCE</scope>
    <source>
        <strain evidence="14">237g6f4</strain>
        <tissue evidence="14">Blood</tissue>
    </source>
</reference>
<dbReference type="SMART" id="SM00360">
    <property type="entry name" value="RRM"/>
    <property type="match status" value="1"/>
</dbReference>
<dbReference type="InterPro" id="IPR040434">
    <property type="entry name" value="TSAP1"/>
</dbReference>
<dbReference type="InterPro" id="IPR041085">
    <property type="entry name" value="TSAP1_C"/>
</dbReference>
<evidence type="ECO:0000256" key="1">
    <source>
        <dbReference type="ARBA" id="ARBA00004123"/>
    </source>
</evidence>
<keyword evidence="7 11" id="KW-0694">RNA-binding</keyword>
<keyword evidence="6" id="KW-0677">Repeat</keyword>
<keyword evidence="8" id="KW-0648">Protein biosynthesis</keyword>
<evidence type="ECO:0000259" key="13">
    <source>
        <dbReference type="PROSITE" id="PS50102"/>
    </source>
</evidence>
<accession>A0AAV7AVP0</accession>
<comment type="similarity">
    <text evidence="3">Belongs to the RRM TRSPAP family.</text>
</comment>
<dbReference type="PANTHER" id="PTHR37457:SF2">
    <property type="entry name" value="TRNA SELENOCYSTEINE 1-ASSOCIATED PROTEIN 1"/>
    <property type="match status" value="1"/>
</dbReference>
<dbReference type="GO" id="GO:0001514">
    <property type="term" value="P:selenocysteine incorporation"/>
    <property type="evidence" value="ECO:0007669"/>
    <property type="project" value="TreeGrafter"/>
</dbReference>
<evidence type="ECO:0000256" key="4">
    <source>
        <dbReference type="ARBA" id="ARBA00016598"/>
    </source>
</evidence>
<evidence type="ECO:0000256" key="11">
    <source>
        <dbReference type="PROSITE-ProRule" id="PRU00176"/>
    </source>
</evidence>
<comment type="subcellular location">
    <subcellularLocation>
        <location evidence="2">Cytoplasm</location>
    </subcellularLocation>
    <subcellularLocation>
        <location evidence="1">Nucleus</location>
    </subcellularLocation>
</comment>
<dbReference type="EMBL" id="WNYA01000006">
    <property type="protein sequence ID" value="KAG8565257.1"/>
    <property type="molecule type" value="Genomic_DNA"/>
</dbReference>
<dbReference type="PANTHER" id="PTHR37457">
    <property type="entry name" value="TRNA SELENOCYSTEINE 1-ASSOCIATED PROTEIN 1-RELATED"/>
    <property type="match status" value="1"/>
</dbReference>
<dbReference type="FunFam" id="3.30.70.330:FF:000159">
    <property type="entry name" value="tRNA selenocysteine 1-associated protein 1"/>
    <property type="match status" value="1"/>
</dbReference>
<sequence length="208" mass="23518">MASLWMGDIDENMNEAFITQAFHSMGETVLGVKIIRNRFTGALSGYCFLEFPDQSSAARCLANVNGKLVPAANPPKRFKLKHALYTKPSDCIPPSRTAAAEYVQAFNYYTQQFQHMFTNWKYDQKNDSYAYQQYGYTADNWPVSQSGSHTEEAPEELGEEALEDPSPQVDVAEANRQFMEQSEELYDALMSCHWQPLDTATSKIPAEV</sequence>
<comment type="caution">
    <text evidence="14">The sequence shown here is derived from an EMBL/GenBank/DDBJ whole genome shotgun (WGS) entry which is preliminary data.</text>
</comment>
<evidence type="ECO:0000256" key="12">
    <source>
        <dbReference type="SAM" id="MobiDB-lite"/>
    </source>
</evidence>
<keyword evidence="9" id="KW-0539">Nucleus</keyword>
<dbReference type="GO" id="GO:0000049">
    <property type="term" value="F:tRNA binding"/>
    <property type="evidence" value="ECO:0007669"/>
    <property type="project" value="TreeGrafter"/>
</dbReference>
<feature type="domain" description="RRM" evidence="13">
    <location>
        <begin position="2"/>
        <end position="85"/>
    </location>
</feature>
<dbReference type="Pfam" id="PF00076">
    <property type="entry name" value="RRM_1"/>
    <property type="match status" value="1"/>
</dbReference>
<organism evidence="14 15">
    <name type="scientific">Engystomops pustulosus</name>
    <name type="common">Tungara frog</name>
    <name type="synonym">Physalaemus pustulosus</name>
    <dbReference type="NCBI Taxonomy" id="76066"/>
    <lineage>
        <taxon>Eukaryota</taxon>
        <taxon>Metazoa</taxon>
        <taxon>Chordata</taxon>
        <taxon>Craniata</taxon>
        <taxon>Vertebrata</taxon>
        <taxon>Euteleostomi</taxon>
        <taxon>Amphibia</taxon>
        <taxon>Batrachia</taxon>
        <taxon>Anura</taxon>
        <taxon>Neobatrachia</taxon>
        <taxon>Hyloidea</taxon>
        <taxon>Leptodactylidae</taxon>
        <taxon>Leiuperinae</taxon>
        <taxon>Engystomops</taxon>
    </lineage>
</organism>
<proteinExistence type="inferred from homology"/>
<dbReference type="GO" id="GO:0005634">
    <property type="term" value="C:nucleus"/>
    <property type="evidence" value="ECO:0007669"/>
    <property type="project" value="UniProtKB-SubCell"/>
</dbReference>
<evidence type="ECO:0000256" key="2">
    <source>
        <dbReference type="ARBA" id="ARBA00004496"/>
    </source>
</evidence>
<evidence type="ECO:0000256" key="3">
    <source>
        <dbReference type="ARBA" id="ARBA00008920"/>
    </source>
</evidence>
<evidence type="ECO:0000256" key="9">
    <source>
        <dbReference type="ARBA" id="ARBA00023242"/>
    </source>
</evidence>
<evidence type="ECO:0000313" key="15">
    <source>
        <dbReference type="Proteomes" id="UP000824782"/>
    </source>
</evidence>
<protein>
    <recommendedName>
        <fullName evidence="4">tRNA selenocysteine 1-associated protein 1</fullName>
    </recommendedName>
    <alternativeName>
        <fullName evidence="10">tRNA selenocysteine-associated protein 1</fullName>
    </alternativeName>
</protein>
<dbReference type="GO" id="GO:0005737">
    <property type="term" value="C:cytoplasm"/>
    <property type="evidence" value="ECO:0007669"/>
    <property type="project" value="UniProtKB-SubCell"/>
</dbReference>
<evidence type="ECO:0000256" key="7">
    <source>
        <dbReference type="ARBA" id="ARBA00022884"/>
    </source>
</evidence>
<dbReference type="PROSITE" id="PS50102">
    <property type="entry name" value="RRM"/>
    <property type="match status" value="1"/>
</dbReference>
<keyword evidence="5" id="KW-0963">Cytoplasm</keyword>
<dbReference type="Pfam" id="PF17654">
    <property type="entry name" value="Trnau1ap"/>
    <property type="match status" value="1"/>
</dbReference>
<dbReference type="InterPro" id="IPR035979">
    <property type="entry name" value="RBD_domain_sf"/>
</dbReference>
<keyword evidence="15" id="KW-1185">Reference proteome</keyword>
<gene>
    <name evidence="14" type="ORF">GDO81_012771</name>
</gene>